<feature type="compositionally biased region" description="Basic and acidic residues" evidence="3">
    <location>
        <begin position="652"/>
        <end position="667"/>
    </location>
</feature>
<name>A0A1B6CXH5_9HEMI</name>
<protein>
    <recommendedName>
        <fullName evidence="5">Alpha-taxilin</fullName>
    </recommendedName>
</protein>
<dbReference type="GO" id="GO:0019905">
    <property type="term" value="F:syntaxin binding"/>
    <property type="evidence" value="ECO:0007669"/>
    <property type="project" value="InterPro"/>
</dbReference>
<dbReference type="AlphaFoldDB" id="A0A1B6CXH5"/>
<reference evidence="4" key="1">
    <citation type="submission" date="2015-12" db="EMBL/GenBank/DDBJ databases">
        <title>De novo transcriptome assembly of four potential Pierce s Disease insect vectors from Arizona vineyards.</title>
        <authorList>
            <person name="Tassone E.E."/>
        </authorList>
    </citation>
    <scope>NUCLEOTIDE SEQUENCE</scope>
</reference>
<feature type="coiled-coil region" evidence="2">
    <location>
        <begin position="155"/>
        <end position="235"/>
    </location>
</feature>
<dbReference type="EMBL" id="GEDC01019139">
    <property type="protein sequence ID" value="JAS18159.1"/>
    <property type="molecule type" value="Transcribed_RNA"/>
</dbReference>
<evidence type="ECO:0000256" key="1">
    <source>
        <dbReference type="ARBA" id="ARBA00009550"/>
    </source>
</evidence>
<evidence type="ECO:0008006" key="5">
    <source>
        <dbReference type="Google" id="ProtNLM"/>
    </source>
</evidence>
<dbReference type="Pfam" id="PF09728">
    <property type="entry name" value="Taxilin"/>
    <property type="match status" value="1"/>
</dbReference>
<sequence length="700" mass="79290">MENVVFVENEACTNLQPNSQNIALDNKVIAPSTFKVESSAHEKSIITENQVMENEMNVNVQSVPQKTTDVIASCSCRNETLSKTINTENKGKESTANTNVPASNGPSKPRIREEKSRKKDDKSVEVFLKTLNSLNSTDEKLAAYCKKYTDLFDEHRKLQIVAKQTEKKCATLQKEKEQLQAEHNRTILTRSRLENLCRELQRQNKAIKDENLLKIREEEEKRKEVSAKFQNTLTEITTLMQQNSDKNMKLRDDNIDIAAKLKNVCEQYELREQQMDKIAKQMELETQLADAKMAKLQMERAADKEMFLREKHQILLELNQAQERCQQAQEVETSLRCQISVYNDKYDDFQKALEKSNNVFAGFKGEMEKMSKKICKLEKETSSWKQRWERSHGAQMELTADKQRTEQKLAVASRQLGALQDLCRTLQNERTQLLAKIKVLESTPAQVVEPVKNAPSNAFDVASKNDVLEEKTNSGNECLKNIPTITDCGKENVITDVCKNETHIKTDVPSNIDCTNNGETIKGLSSDDSFVKDTSAKDNVPIVDVSKEETTINVNVLVDVSSKEVLTTDNVPIKDISVNETNVLLTDHVPKEEVIVDIVKVVNSPDKCEGVVPKAENINLLNEQNSQSSVVSPKESKVVNMINFNEMFETETKTKTEDKIPDCEFMNKDTSSGLEPLKPNPTSESPESNKQKESSKKKKK</sequence>
<proteinExistence type="inferred from homology"/>
<feature type="coiled-coil region" evidence="2">
    <location>
        <begin position="265"/>
        <end position="338"/>
    </location>
</feature>
<comment type="similarity">
    <text evidence="1">Belongs to the taxilin family.</text>
</comment>
<gene>
    <name evidence="4" type="ORF">g.32815</name>
</gene>
<dbReference type="PANTHER" id="PTHR16127:SF13">
    <property type="entry name" value="GH01188P"/>
    <property type="match status" value="1"/>
</dbReference>
<feature type="coiled-coil region" evidence="2">
    <location>
        <begin position="395"/>
        <end position="443"/>
    </location>
</feature>
<accession>A0A1B6CXH5</accession>
<evidence type="ECO:0000256" key="2">
    <source>
        <dbReference type="SAM" id="Coils"/>
    </source>
</evidence>
<dbReference type="InterPro" id="IPR026183">
    <property type="entry name" value="Taxilin_fam"/>
</dbReference>
<evidence type="ECO:0000256" key="3">
    <source>
        <dbReference type="SAM" id="MobiDB-lite"/>
    </source>
</evidence>
<feature type="compositionally biased region" description="Polar residues" evidence="3">
    <location>
        <begin position="87"/>
        <end position="106"/>
    </location>
</feature>
<evidence type="ECO:0000313" key="4">
    <source>
        <dbReference type="EMBL" id="JAS18159.1"/>
    </source>
</evidence>
<dbReference type="PANTHER" id="PTHR16127">
    <property type="entry name" value="TAXILIN"/>
    <property type="match status" value="1"/>
</dbReference>
<keyword evidence="2" id="KW-0175">Coiled coil</keyword>
<feature type="region of interest" description="Disordered" evidence="3">
    <location>
        <begin position="652"/>
        <end position="700"/>
    </location>
</feature>
<feature type="compositionally biased region" description="Basic and acidic residues" evidence="3">
    <location>
        <begin position="110"/>
        <end position="119"/>
    </location>
</feature>
<organism evidence="4">
    <name type="scientific">Clastoptera arizonana</name>
    <name type="common">Arizona spittle bug</name>
    <dbReference type="NCBI Taxonomy" id="38151"/>
    <lineage>
        <taxon>Eukaryota</taxon>
        <taxon>Metazoa</taxon>
        <taxon>Ecdysozoa</taxon>
        <taxon>Arthropoda</taxon>
        <taxon>Hexapoda</taxon>
        <taxon>Insecta</taxon>
        <taxon>Pterygota</taxon>
        <taxon>Neoptera</taxon>
        <taxon>Paraneoptera</taxon>
        <taxon>Hemiptera</taxon>
        <taxon>Auchenorrhyncha</taxon>
        <taxon>Cercopoidea</taxon>
        <taxon>Clastopteridae</taxon>
        <taxon>Clastoptera</taxon>
    </lineage>
</organism>
<feature type="region of interest" description="Disordered" evidence="3">
    <location>
        <begin position="87"/>
        <end position="119"/>
    </location>
</feature>